<keyword evidence="1" id="KW-0812">Transmembrane</keyword>
<organism evidence="2 3">
    <name type="scientific">Neurospora hispaniola</name>
    <dbReference type="NCBI Taxonomy" id="588809"/>
    <lineage>
        <taxon>Eukaryota</taxon>
        <taxon>Fungi</taxon>
        <taxon>Dikarya</taxon>
        <taxon>Ascomycota</taxon>
        <taxon>Pezizomycotina</taxon>
        <taxon>Sordariomycetes</taxon>
        <taxon>Sordariomycetidae</taxon>
        <taxon>Sordariales</taxon>
        <taxon>Sordariaceae</taxon>
        <taxon>Neurospora</taxon>
    </lineage>
</organism>
<dbReference type="AlphaFoldDB" id="A0AAJ0I5U8"/>
<dbReference type="Proteomes" id="UP001285908">
    <property type="component" value="Unassembled WGS sequence"/>
</dbReference>
<accession>A0AAJ0I5U8</accession>
<keyword evidence="1" id="KW-0472">Membrane</keyword>
<name>A0AAJ0I5U8_9PEZI</name>
<dbReference type="EMBL" id="JAULSX010000005">
    <property type="protein sequence ID" value="KAK3490805.1"/>
    <property type="molecule type" value="Genomic_DNA"/>
</dbReference>
<comment type="caution">
    <text evidence="2">The sequence shown here is derived from an EMBL/GenBank/DDBJ whole genome shotgun (WGS) entry which is preliminary data.</text>
</comment>
<sequence length="109" mass="12709">MASRGGIKRERLIRIGRKKRRFSSFTIPFFPPFHLSVISLGHFWRLQHRTREKEKRYKGIRIGVSDIVISTNRKISSVVLAFILVRGRHQSPSDWSTIRDTLKSLALAH</sequence>
<protein>
    <submittedName>
        <fullName evidence="2">Uncharacterized protein</fullName>
    </submittedName>
</protein>
<reference evidence="2 3" key="1">
    <citation type="journal article" date="2023" name="Mol. Phylogenet. Evol.">
        <title>Genome-scale phylogeny and comparative genomics of the fungal order Sordariales.</title>
        <authorList>
            <person name="Hensen N."/>
            <person name="Bonometti L."/>
            <person name="Westerberg I."/>
            <person name="Brannstrom I.O."/>
            <person name="Guillou S."/>
            <person name="Cros-Aarteil S."/>
            <person name="Calhoun S."/>
            <person name="Haridas S."/>
            <person name="Kuo A."/>
            <person name="Mondo S."/>
            <person name="Pangilinan J."/>
            <person name="Riley R."/>
            <person name="LaButti K."/>
            <person name="Andreopoulos B."/>
            <person name="Lipzen A."/>
            <person name="Chen C."/>
            <person name="Yan M."/>
            <person name="Daum C."/>
            <person name="Ng V."/>
            <person name="Clum A."/>
            <person name="Steindorff A."/>
            <person name="Ohm R.A."/>
            <person name="Martin F."/>
            <person name="Silar P."/>
            <person name="Natvig D.O."/>
            <person name="Lalanne C."/>
            <person name="Gautier V."/>
            <person name="Ament-Velasquez S.L."/>
            <person name="Kruys A."/>
            <person name="Hutchinson M.I."/>
            <person name="Powell A.J."/>
            <person name="Barry K."/>
            <person name="Miller A.N."/>
            <person name="Grigoriev I.V."/>
            <person name="Debuchy R."/>
            <person name="Gladieux P."/>
            <person name="Hiltunen Thoren M."/>
            <person name="Johannesson H."/>
        </authorList>
    </citation>
    <scope>NUCLEOTIDE SEQUENCE [LARGE SCALE GENOMIC DNA]</scope>
    <source>
        <strain evidence="2 3">FGSC 10403</strain>
    </source>
</reference>
<keyword evidence="1" id="KW-1133">Transmembrane helix</keyword>
<evidence type="ECO:0000256" key="1">
    <source>
        <dbReference type="SAM" id="Phobius"/>
    </source>
</evidence>
<dbReference type="GeneID" id="87870521"/>
<evidence type="ECO:0000313" key="3">
    <source>
        <dbReference type="Proteomes" id="UP001285908"/>
    </source>
</evidence>
<evidence type="ECO:0000313" key="2">
    <source>
        <dbReference type="EMBL" id="KAK3490805.1"/>
    </source>
</evidence>
<feature type="transmembrane region" description="Helical" evidence="1">
    <location>
        <begin position="21"/>
        <end position="44"/>
    </location>
</feature>
<proteinExistence type="predicted"/>
<gene>
    <name evidence="2" type="ORF">B0T23DRAFT_170336</name>
</gene>
<keyword evidence="3" id="KW-1185">Reference proteome</keyword>
<dbReference type="RefSeq" id="XP_062691988.1">
    <property type="nucleotide sequence ID" value="XM_062832899.1"/>
</dbReference>